<dbReference type="EMBL" id="JAVRRF010000001">
    <property type="protein sequence ID" value="KAK5068927.1"/>
    <property type="molecule type" value="Genomic_DNA"/>
</dbReference>
<comment type="subcellular location">
    <subcellularLocation>
        <location evidence="1">Nucleus</location>
    </subcellularLocation>
</comment>
<keyword evidence="3" id="KW-0539">Nucleus</keyword>
<evidence type="ECO:0000256" key="3">
    <source>
        <dbReference type="ARBA" id="ARBA00023242"/>
    </source>
</evidence>
<feature type="compositionally biased region" description="Polar residues" evidence="6">
    <location>
        <begin position="1"/>
        <end position="13"/>
    </location>
</feature>
<evidence type="ECO:0000313" key="9">
    <source>
        <dbReference type="Proteomes" id="UP001345691"/>
    </source>
</evidence>
<reference evidence="8 9" key="1">
    <citation type="submission" date="2023-08" db="EMBL/GenBank/DDBJ databases">
        <title>Black Yeasts Isolated from many extreme environments.</title>
        <authorList>
            <person name="Coleine C."/>
            <person name="Stajich J.E."/>
            <person name="Selbmann L."/>
        </authorList>
    </citation>
    <scope>NUCLEOTIDE SEQUENCE [LARGE SCALE GENOMIC DNA]</scope>
    <source>
        <strain evidence="8 9">CCFEE 6328</strain>
    </source>
</reference>
<feature type="domain" description="Transcription factor CBF/NF-Y/archaeal histone" evidence="7">
    <location>
        <begin position="56"/>
        <end position="116"/>
    </location>
</feature>
<comment type="caution">
    <text evidence="8">The sequence shown here is derived from an EMBL/GenBank/DDBJ whole genome shotgun (WGS) entry which is preliminary data.</text>
</comment>
<organism evidence="8 9">
    <name type="scientific">Exophiala sideris</name>
    <dbReference type="NCBI Taxonomy" id="1016849"/>
    <lineage>
        <taxon>Eukaryota</taxon>
        <taxon>Fungi</taxon>
        <taxon>Dikarya</taxon>
        <taxon>Ascomycota</taxon>
        <taxon>Pezizomycotina</taxon>
        <taxon>Eurotiomycetes</taxon>
        <taxon>Chaetothyriomycetidae</taxon>
        <taxon>Chaetothyriales</taxon>
        <taxon>Herpotrichiellaceae</taxon>
        <taxon>Exophiala</taxon>
    </lineage>
</organism>
<feature type="region of interest" description="Disordered" evidence="6">
    <location>
        <begin position="161"/>
        <end position="315"/>
    </location>
</feature>
<dbReference type="PANTHER" id="PTHR46172">
    <property type="entry name" value="DNA POLYMERASE EPSILON SUBUNIT 3"/>
    <property type="match status" value="1"/>
</dbReference>
<evidence type="ECO:0000256" key="6">
    <source>
        <dbReference type="SAM" id="MobiDB-lite"/>
    </source>
</evidence>
<dbReference type="Gene3D" id="1.10.20.10">
    <property type="entry name" value="Histone, subunit A"/>
    <property type="match status" value="1"/>
</dbReference>
<dbReference type="Pfam" id="PF00808">
    <property type="entry name" value="CBFD_NFYB_HMF"/>
    <property type="match status" value="1"/>
</dbReference>
<sequence>MPSRKSTSSTGPTDANGDVSMMSNATTSSTHAHPKPSRQSGGAKQGEGVSIDDLLLPRTLTSRLARGVLPANTQIQKDAVLAIAKSATVFISYLAHHANEQTSKKTIGPQDVLKALKEIEMDGVMQLGVVGSDGRLGGRLERELEAYEEIIKGKRKGYRDKVKARESLGDADAEDERGEPSNKKARRISGDEVDEDEKMLEQQLNGVQGSSPNNQAKRNGNDASVLDGVSGAEPDEEADVDEADEADQDEGDEEDEEDEDDAGEDEDDQDDEADVDEAEADDAEELEERGHTDARGRIALMPDGNVEMGSEDESD</sequence>
<evidence type="ECO:0000313" key="8">
    <source>
        <dbReference type="EMBL" id="KAK5068927.1"/>
    </source>
</evidence>
<name>A0ABR0JTD3_9EURO</name>
<feature type="compositionally biased region" description="Polar residues" evidence="6">
    <location>
        <begin position="202"/>
        <end position="222"/>
    </location>
</feature>
<dbReference type="Proteomes" id="UP001345691">
    <property type="component" value="Unassembled WGS sequence"/>
</dbReference>
<gene>
    <name evidence="8" type="ORF">LTR69_001048</name>
</gene>
<dbReference type="InterPro" id="IPR009072">
    <property type="entry name" value="Histone-fold"/>
</dbReference>
<evidence type="ECO:0000256" key="5">
    <source>
        <dbReference type="ARBA" id="ARBA00042096"/>
    </source>
</evidence>
<dbReference type="SUPFAM" id="SSF47113">
    <property type="entry name" value="Histone-fold"/>
    <property type="match status" value="1"/>
</dbReference>
<accession>A0ABR0JTD3</accession>
<dbReference type="PANTHER" id="PTHR46172:SF1">
    <property type="entry name" value="DNA POLYMERASE EPSILON SUBUNIT 3"/>
    <property type="match status" value="1"/>
</dbReference>
<keyword evidence="9" id="KW-1185">Reference proteome</keyword>
<evidence type="ECO:0000259" key="7">
    <source>
        <dbReference type="Pfam" id="PF00808"/>
    </source>
</evidence>
<evidence type="ECO:0000256" key="1">
    <source>
        <dbReference type="ARBA" id="ARBA00004123"/>
    </source>
</evidence>
<proteinExistence type="predicted"/>
<evidence type="ECO:0000256" key="4">
    <source>
        <dbReference type="ARBA" id="ARBA00039775"/>
    </source>
</evidence>
<keyword evidence="2" id="KW-0235">DNA replication</keyword>
<feature type="region of interest" description="Disordered" evidence="6">
    <location>
        <begin position="1"/>
        <end position="50"/>
    </location>
</feature>
<dbReference type="CDD" id="cd22928">
    <property type="entry name" value="HFD_POLE3_DPB4"/>
    <property type="match status" value="1"/>
</dbReference>
<dbReference type="InterPro" id="IPR003958">
    <property type="entry name" value="CBFA_NFYB_domain"/>
</dbReference>
<dbReference type="InterPro" id="IPR051377">
    <property type="entry name" value="DNA_Pol-Epsilon_Subunit"/>
</dbReference>
<protein>
    <recommendedName>
        <fullName evidence="4">DNA polymerase epsilon subunit D</fullName>
    </recommendedName>
    <alternativeName>
        <fullName evidence="5">DNA polymerase II subunit D</fullName>
    </alternativeName>
</protein>
<feature type="compositionally biased region" description="Acidic residues" evidence="6">
    <location>
        <begin position="233"/>
        <end position="287"/>
    </location>
</feature>
<feature type="compositionally biased region" description="Polar residues" evidence="6">
    <location>
        <begin position="21"/>
        <end position="42"/>
    </location>
</feature>
<evidence type="ECO:0000256" key="2">
    <source>
        <dbReference type="ARBA" id="ARBA00022705"/>
    </source>
</evidence>